<feature type="signal peptide" evidence="13">
    <location>
        <begin position="1"/>
        <end position="24"/>
    </location>
</feature>
<evidence type="ECO:0000256" key="4">
    <source>
        <dbReference type="ARBA" id="ARBA00022452"/>
    </source>
</evidence>
<evidence type="ECO:0000256" key="7">
    <source>
        <dbReference type="ARBA" id="ARBA00023077"/>
    </source>
</evidence>
<evidence type="ECO:0000256" key="9">
    <source>
        <dbReference type="ARBA" id="ARBA00023170"/>
    </source>
</evidence>
<evidence type="ECO:0000256" key="2">
    <source>
        <dbReference type="ARBA" id="ARBA00008143"/>
    </source>
</evidence>
<dbReference type="InterPro" id="IPR000531">
    <property type="entry name" value="Beta-barrel_TonB"/>
</dbReference>
<dbReference type="InterPro" id="IPR037066">
    <property type="entry name" value="Plug_dom_sf"/>
</dbReference>
<evidence type="ECO:0000313" key="16">
    <source>
        <dbReference type="EMBL" id="MER2492925.1"/>
    </source>
</evidence>
<comment type="caution">
    <text evidence="16">The sequence shown here is derived from an EMBL/GenBank/DDBJ whole genome shotgun (WGS) entry which is preliminary data.</text>
</comment>
<keyword evidence="3 11" id="KW-0813">Transport</keyword>
<evidence type="ECO:0000313" key="17">
    <source>
        <dbReference type="Proteomes" id="UP001467690"/>
    </source>
</evidence>
<feature type="domain" description="TonB-dependent receptor-like beta-barrel" evidence="14">
    <location>
        <begin position="179"/>
        <end position="644"/>
    </location>
</feature>
<keyword evidence="8 11" id="KW-0472">Membrane</keyword>
<comment type="similarity">
    <text evidence="2">Belongs to the TonB-dependent receptor family. Hemoglobin/haptoglobin binding protein subfamily.</text>
</comment>
<dbReference type="Pfam" id="PF07715">
    <property type="entry name" value="Plug"/>
    <property type="match status" value="1"/>
</dbReference>
<keyword evidence="6 13" id="KW-0732">Signal</keyword>
<reference evidence="16 17" key="1">
    <citation type="submission" date="2024-06" db="EMBL/GenBank/DDBJ databases">
        <authorList>
            <person name="Chen R.Y."/>
        </authorList>
    </citation>
    <scope>NUCLEOTIDE SEQUENCE [LARGE SCALE GENOMIC DNA]</scope>
    <source>
        <strain evidence="16 17">D2</strain>
    </source>
</reference>
<keyword evidence="7 12" id="KW-0798">TonB box</keyword>
<keyword evidence="10 11" id="KW-0998">Cell outer membrane</keyword>
<dbReference type="Proteomes" id="UP001467690">
    <property type="component" value="Unassembled WGS sequence"/>
</dbReference>
<dbReference type="Pfam" id="PF00593">
    <property type="entry name" value="TonB_dep_Rec_b-barrel"/>
    <property type="match status" value="1"/>
</dbReference>
<keyword evidence="5 11" id="KW-0812">Transmembrane</keyword>
<evidence type="ECO:0000256" key="10">
    <source>
        <dbReference type="ARBA" id="ARBA00023237"/>
    </source>
</evidence>
<accession>A0ABV1RJ09</accession>
<feature type="chain" id="PRO_5045807198" evidence="13">
    <location>
        <begin position="25"/>
        <end position="671"/>
    </location>
</feature>
<comment type="subcellular location">
    <subcellularLocation>
        <location evidence="1 11">Cell outer membrane</location>
        <topology evidence="1 11">Multi-pass membrane protein</topology>
    </subcellularLocation>
</comment>
<evidence type="ECO:0000256" key="8">
    <source>
        <dbReference type="ARBA" id="ARBA00023136"/>
    </source>
</evidence>
<evidence type="ECO:0000256" key="3">
    <source>
        <dbReference type="ARBA" id="ARBA00022448"/>
    </source>
</evidence>
<dbReference type="InterPro" id="IPR012910">
    <property type="entry name" value="Plug_dom"/>
</dbReference>
<evidence type="ECO:0000259" key="15">
    <source>
        <dbReference type="Pfam" id="PF07715"/>
    </source>
</evidence>
<dbReference type="RefSeq" id="WP_143872340.1">
    <property type="nucleotide sequence ID" value="NZ_CP041660.1"/>
</dbReference>
<evidence type="ECO:0000256" key="6">
    <source>
        <dbReference type="ARBA" id="ARBA00022729"/>
    </source>
</evidence>
<dbReference type="PANTHER" id="PTHR30069:SF29">
    <property type="entry name" value="HEMOGLOBIN AND HEMOGLOBIN-HAPTOGLOBIN-BINDING PROTEIN 1-RELATED"/>
    <property type="match status" value="1"/>
</dbReference>
<evidence type="ECO:0000256" key="13">
    <source>
        <dbReference type="SAM" id="SignalP"/>
    </source>
</evidence>
<keyword evidence="4 11" id="KW-1134">Transmembrane beta strand</keyword>
<evidence type="ECO:0000256" key="1">
    <source>
        <dbReference type="ARBA" id="ARBA00004571"/>
    </source>
</evidence>
<evidence type="ECO:0000256" key="11">
    <source>
        <dbReference type="PROSITE-ProRule" id="PRU01360"/>
    </source>
</evidence>
<organism evidence="16 17">
    <name type="scientific">Catenovulum sediminis</name>
    <dbReference type="NCBI Taxonomy" id="1740262"/>
    <lineage>
        <taxon>Bacteria</taxon>
        <taxon>Pseudomonadati</taxon>
        <taxon>Pseudomonadota</taxon>
        <taxon>Gammaproteobacteria</taxon>
        <taxon>Alteromonadales</taxon>
        <taxon>Alteromonadaceae</taxon>
        <taxon>Catenovulum</taxon>
    </lineage>
</organism>
<protein>
    <submittedName>
        <fullName evidence="16">TonB-dependent receptor</fullName>
    </submittedName>
</protein>
<keyword evidence="9 16" id="KW-0675">Receptor</keyword>
<name>A0ABV1RJ09_9ALTE</name>
<sequence length="671" mass="75363">MFIKKVFSKTLLSVCFVSCVAANAAQTEVIEISGFAYSNPANYTLIQRDELLQAGATVADVLKKTNGLQIREVSGLGNQVDVSMRGSTSKQVQLYIDGQLINDSQFGGFDLNQIPTEHIQSIEISKNQALGTGSTPIGGVIRINTYDPNKALTRVSAGAGRFGFYQGSLLISNIIANQQITAGINYLTSDNDYTYPVPQPIDDPNNPRNEPLKNNQFEKLSVYINNSFNWSAHQFKLSFQFNQQDKNLPNYQSNLATNYSALKSNSRRFSVNDDWLLANGALNSINIESYFEDKNERFINRANSNTNQVFDYQTDKFAVNLTSFWIFDSLTITPYLKYNHQEFESNSIYNGESRPCNGGSGCDVKARQQQIHLGSRFDWMILPNTLTGYLLLNQLNESNDNQINQLVSETNQDVSDKTANKSYVTFETGLSYDLQNTWLSPLTISAQLSQGARTPNLFERFGDRGLLKGNEDLLAETSNSLSVSFAQAFNAFEWQTSLYQQDVENAIVAIYNARNVGSYENVSQADVYGLELQLQYDLSKALQLSASSHFIDSTTHSPTPAFNHKKLPGIYHEQYQLGMHYQISNSWSASFVSAYDAALYYSRTNLIETNQQNKKGNPADRWVSDLMLNWEKDNIHASLAIKNLFDESYQDLANRPAVGRSFQIKLSIEEI</sequence>
<dbReference type="PANTHER" id="PTHR30069">
    <property type="entry name" value="TONB-DEPENDENT OUTER MEMBRANE RECEPTOR"/>
    <property type="match status" value="1"/>
</dbReference>
<dbReference type="Gene3D" id="2.40.170.20">
    <property type="entry name" value="TonB-dependent receptor, beta-barrel domain"/>
    <property type="match status" value="1"/>
</dbReference>
<evidence type="ECO:0000259" key="14">
    <source>
        <dbReference type="Pfam" id="PF00593"/>
    </source>
</evidence>
<evidence type="ECO:0000256" key="12">
    <source>
        <dbReference type="RuleBase" id="RU003357"/>
    </source>
</evidence>
<dbReference type="PROSITE" id="PS52016">
    <property type="entry name" value="TONB_DEPENDENT_REC_3"/>
    <property type="match status" value="1"/>
</dbReference>
<feature type="domain" description="TonB-dependent receptor plug" evidence="15">
    <location>
        <begin position="38"/>
        <end position="140"/>
    </location>
</feature>
<gene>
    <name evidence="16" type="ORF">ABS311_13665</name>
</gene>
<proteinExistence type="inferred from homology"/>
<dbReference type="InterPro" id="IPR039426">
    <property type="entry name" value="TonB-dep_rcpt-like"/>
</dbReference>
<dbReference type="EMBL" id="JBELOE010000239">
    <property type="protein sequence ID" value="MER2492925.1"/>
    <property type="molecule type" value="Genomic_DNA"/>
</dbReference>
<keyword evidence="17" id="KW-1185">Reference proteome</keyword>
<dbReference type="SUPFAM" id="SSF56935">
    <property type="entry name" value="Porins"/>
    <property type="match status" value="1"/>
</dbReference>
<evidence type="ECO:0000256" key="5">
    <source>
        <dbReference type="ARBA" id="ARBA00022692"/>
    </source>
</evidence>
<dbReference type="InterPro" id="IPR036942">
    <property type="entry name" value="Beta-barrel_TonB_sf"/>
</dbReference>
<dbReference type="Gene3D" id="2.170.130.10">
    <property type="entry name" value="TonB-dependent receptor, plug domain"/>
    <property type="match status" value="1"/>
</dbReference>